<dbReference type="AlphaFoldDB" id="A0A6N7IX30"/>
<protein>
    <submittedName>
        <fullName evidence="1">Glyoxalase</fullName>
    </submittedName>
</protein>
<comment type="caution">
    <text evidence="1">The sequence shown here is derived from an EMBL/GenBank/DDBJ whole genome shotgun (WGS) entry which is preliminary data.</text>
</comment>
<proteinExistence type="predicted"/>
<keyword evidence="2" id="KW-1185">Reference proteome</keyword>
<accession>A0A6N7IX30</accession>
<organism evidence="1 2">
    <name type="scientific">Candidatus Weimeria bifida</name>
    <dbReference type="NCBI Taxonomy" id="2599074"/>
    <lineage>
        <taxon>Bacteria</taxon>
        <taxon>Bacillati</taxon>
        <taxon>Bacillota</taxon>
        <taxon>Clostridia</taxon>
        <taxon>Lachnospirales</taxon>
        <taxon>Lachnospiraceae</taxon>
        <taxon>Candidatus Weimeria</taxon>
    </lineage>
</organism>
<gene>
    <name evidence="1" type="ORF">FRC54_02630</name>
</gene>
<evidence type="ECO:0000313" key="1">
    <source>
        <dbReference type="EMBL" id="MQN00874.1"/>
    </source>
</evidence>
<reference evidence="1" key="1">
    <citation type="journal article" date="2020" name="Appl. Environ. Microbiol.">
        <title>Medium-Chain Fatty Acid Synthesis by 'Candidatus Weimeria bifida' gen. nov., sp. nov., and 'Candidatus Pseudoramibacter fermentans' sp. nov.</title>
        <authorList>
            <person name="Scarborough M.J."/>
            <person name="Myers K.S."/>
            <person name="Donohue T.J."/>
            <person name="Noguera D.R."/>
        </authorList>
    </citation>
    <scope>NUCLEOTIDE SEQUENCE</scope>
    <source>
        <strain evidence="1">LCO1.1</strain>
    </source>
</reference>
<dbReference type="EMBL" id="VOGC01000002">
    <property type="protein sequence ID" value="MQN00874.1"/>
    <property type="molecule type" value="Genomic_DNA"/>
</dbReference>
<dbReference type="Proteomes" id="UP000460257">
    <property type="component" value="Unassembled WGS sequence"/>
</dbReference>
<evidence type="ECO:0000313" key="2">
    <source>
        <dbReference type="Proteomes" id="UP000460257"/>
    </source>
</evidence>
<name>A0A6N7IX30_9FIRM</name>
<sequence>MVYDKKVLQVFLKNQGKLFDESVADSLEEADEFLDDCCAQVCDSKKALVKYMKDNLDCGGMSDSEILDSAEVFDIGDGRYLVVEG</sequence>